<organism evidence="2 3">
    <name type="scientific">Acidovorax facilis</name>
    <dbReference type="NCBI Taxonomy" id="12917"/>
    <lineage>
        <taxon>Bacteria</taxon>
        <taxon>Pseudomonadati</taxon>
        <taxon>Pseudomonadota</taxon>
        <taxon>Betaproteobacteria</taxon>
        <taxon>Burkholderiales</taxon>
        <taxon>Comamonadaceae</taxon>
        <taxon>Acidovorax</taxon>
    </lineage>
</organism>
<name>A0ABV8DGX9_9BURK</name>
<keyword evidence="3" id="KW-1185">Reference proteome</keyword>
<proteinExistence type="predicted"/>
<reference evidence="3" key="1">
    <citation type="journal article" date="2019" name="Int. J. Syst. Evol. Microbiol.">
        <title>The Global Catalogue of Microorganisms (GCM) 10K type strain sequencing project: providing services to taxonomists for standard genome sequencing and annotation.</title>
        <authorList>
            <consortium name="The Broad Institute Genomics Platform"/>
            <consortium name="The Broad Institute Genome Sequencing Center for Infectious Disease"/>
            <person name="Wu L."/>
            <person name="Ma J."/>
        </authorList>
    </citation>
    <scope>NUCLEOTIDE SEQUENCE [LARGE SCALE GENOMIC DNA]</scope>
    <source>
        <strain evidence="3">CCUG 2113</strain>
    </source>
</reference>
<gene>
    <name evidence="2" type="ORF">ACFOW3_24455</name>
</gene>
<evidence type="ECO:0000256" key="1">
    <source>
        <dbReference type="SAM" id="MobiDB-lite"/>
    </source>
</evidence>
<evidence type="ECO:0000313" key="2">
    <source>
        <dbReference type="EMBL" id="MFC3937785.1"/>
    </source>
</evidence>
<dbReference type="RefSeq" id="WP_156358531.1">
    <property type="nucleotide sequence ID" value="NZ_JAMXAX010000292.1"/>
</dbReference>
<protein>
    <submittedName>
        <fullName evidence="2">Uncharacterized protein</fullName>
    </submittedName>
</protein>
<sequence length="214" mass="24621">MAAYARERFNGAMSMQELVTSISRPWMREMDTARSVTALMELQGLGSALRSIQGFDNALTTALRADFGDWRDRIAFPQVIFENPVARTEFYVERGFNSSLTDFPEEAFQQSLVLVGLDTDSQDSTEWPETLRATDTIEEMAFRRTNKCHNYLQRLERRLRQFIDAAMTAQYGADWPKKRLTPQMLESWETKKSRAESSGVRLTHRPTASQFVSK</sequence>
<dbReference type="EMBL" id="JBHSAJ010000114">
    <property type="protein sequence ID" value="MFC3937785.1"/>
    <property type="molecule type" value="Genomic_DNA"/>
</dbReference>
<comment type="caution">
    <text evidence="2">The sequence shown here is derived from an EMBL/GenBank/DDBJ whole genome shotgun (WGS) entry which is preliminary data.</text>
</comment>
<dbReference type="Proteomes" id="UP001595693">
    <property type="component" value="Unassembled WGS sequence"/>
</dbReference>
<accession>A0ABV8DGX9</accession>
<feature type="region of interest" description="Disordered" evidence="1">
    <location>
        <begin position="195"/>
        <end position="214"/>
    </location>
</feature>
<evidence type="ECO:0000313" key="3">
    <source>
        <dbReference type="Proteomes" id="UP001595693"/>
    </source>
</evidence>